<evidence type="ECO:0000256" key="4">
    <source>
        <dbReference type="ARBA" id="ARBA00012552"/>
    </source>
</evidence>
<dbReference type="GO" id="GO:0003724">
    <property type="term" value="F:RNA helicase activity"/>
    <property type="evidence" value="ECO:0007669"/>
    <property type="project" value="UniProtKB-EC"/>
</dbReference>
<sequence length="860" mass="96654">MRPTLSSSTAEVQRCVYCAFQARKFAIQIQRFRTSARQAALEKPLIRKLIPGRGRPGRSQRQARDRDGTPIRGHAPAAGVNAHMAASLGFLRLQYEDYPRALKRALEVMREELSNAPFMQAVAEERQESVEAVFKQEWRKFTMPFTTDFGAPRPTSGKDDAHRTRLNSIRADLKQTWERGKTKALKLRIKFLFCDSVLGARFSSENVRVQKALADIRYPSEWYPTTRQLQRVVHLHVGPTNSGKTYQALKRLEEAQETSVYAGPLRLLAHEVYSRMNAKGISTILITGDDKRFPEGHAVGDKVRVNACTVEMLSVNSTFEVCVVDEIQMLGDPDRGWAWTQAVFGVRARELHLCGEERAVPLIEQMCALTGEKLHIHRYERLSPLKMDEKALGGDLKRLQKGDCVISFSVMGIHALRKLIEKQTGKKVATVYGSLPPETRAQQAKLFNDPDNDYDYLVASDAVGMGLNLAIKRVVFETTIKFNGMRDVPLDVPSIKQIAGRAGRYRTAHQANQRAIADQNLDTSNDETTTVRPQGPSVGLVTTLEDIDFPVVQSALESQSPPITTAGIEPPVQIVERFATYFPPNTPLSFILSKLHELCTVGKRFHLCNNKDQLYLADLIDPIKNLTIADRFLICQAPTFRDPANVLDKLLPAFARIIADQADGRLTEIRELPLEVLDSDAKPTKAYLAQLETLHKSLVLYLWLAYRFAGVFSTRELAVHAKELTEAKIEQVLEDMSFDARNQIVHDRQQKQLVEQMAHAAVRENRDEHQDPADTVALVTELNVNDGQDESGESITLPEEVVLGDGEVDNAAEDLPDRLDFFEKTRSHSTQHEVRLMQGEVSIADVHIDQHLESGKMMML</sequence>
<evidence type="ECO:0000256" key="10">
    <source>
        <dbReference type="ARBA" id="ARBA00023128"/>
    </source>
</evidence>
<dbReference type="Pfam" id="PF18147">
    <property type="entry name" value="Suv3_C_1"/>
    <property type="match status" value="1"/>
</dbReference>
<dbReference type="InterPro" id="IPR044774">
    <property type="entry name" value="Suv3_DEXQc"/>
</dbReference>
<dbReference type="Gene3D" id="1.20.272.40">
    <property type="match status" value="1"/>
</dbReference>
<dbReference type="Gene3D" id="3.40.50.300">
    <property type="entry name" value="P-loop containing nucleotide triphosphate hydrolases"/>
    <property type="match status" value="2"/>
</dbReference>
<dbReference type="InterPro" id="IPR055206">
    <property type="entry name" value="DEXQc_SUV3"/>
</dbReference>
<dbReference type="Pfam" id="PF22527">
    <property type="entry name" value="DEXQc_Suv3"/>
    <property type="match status" value="1"/>
</dbReference>
<dbReference type="Pfam" id="PF00271">
    <property type="entry name" value="Helicase_C"/>
    <property type="match status" value="1"/>
</dbReference>
<dbReference type="Proteomes" id="UP000503462">
    <property type="component" value="Chromosome 3"/>
</dbReference>
<dbReference type="InterPro" id="IPR050699">
    <property type="entry name" value="RNA-DNA_Helicase"/>
</dbReference>
<keyword evidence="8" id="KW-0067">ATP-binding</keyword>
<dbReference type="EMBL" id="CP051141">
    <property type="protein sequence ID" value="QIW99122.1"/>
    <property type="molecule type" value="Genomic_DNA"/>
</dbReference>
<comment type="cofactor">
    <cofactor evidence="2">
        <name>Mg(2+)</name>
        <dbReference type="ChEBI" id="CHEBI:18420"/>
    </cofactor>
</comment>
<comment type="cofactor">
    <cofactor evidence="1">
        <name>Mn(2+)</name>
        <dbReference type="ChEBI" id="CHEBI:29035"/>
    </cofactor>
</comment>
<dbReference type="SUPFAM" id="SSF52540">
    <property type="entry name" value="P-loop containing nucleoside triphosphate hydrolases"/>
    <property type="match status" value="1"/>
</dbReference>
<dbReference type="PANTHER" id="PTHR12131">
    <property type="entry name" value="ATP-DEPENDENT RNA AND DNA HELICASE"/>
    <property type="match status" value="1"/>
</dbReference>
<evidence type="ECO:0000256" key="12">
    <source>
        <dbReference type="SAM" id="MobiDB-lite"/>
    </source>
</evidence>
<evidence type="ECO:0000256" key="6">
    <source>
        <dbReference type="ARBA" id="ARBA00022801"/>
    </source>
</evidence>
<dbReference type="AlphaFoldDB" id="A0A6H0XWJ6"/>
<organism evidence="14 15">
    <name type="scientific">Peltaster fructicola</name>
    <dbReference type="NCBI Taxonomy" id="286661"/>
    <lineage>
        <taxon>Eukaryota</taxon>
        <taxon>Fungi</taxon>
        <taxon>Dikarya</taxon>
        <taxon>Ascomycota</taxon>
        <taxon>Pezizomycotina</taxon>
        <taxon>Dothideomycetes</taxon>
        <taxon>Dothideomycetes incertae sedis</taxon>
        <taxon>Peltaster</taxon>
    </lineage>
</organism>
<gene>
    <name evidence="14" type="ORF">AMS68_004640</name>
</gene>
<evidence type="ECO:0000256" key="9">
    <source>
        <dbReference type="ARBA" id="ARBA00022946"/>
    </source>
</evidence>
<dbReference type="PROSITE" id="PS51194">
    <property type="entry name" value="HELICASE_CTER"/>
    <property type="match status" value="1"/>
</dbReference>
<protein>
    <recommendedName>
        <fullName evidence="4">RNA helicase</fullName>
        <ecNumber evidence="4">3.6.4.13</ecNumber>
    </recommendedName>
</protein>
<dbReference type="FunFam" id="1.20.272.40:FF:000002">
    <property type="entry name" value="ATP-dependent RNA helicase SUV3, mitochondrial"/>
    <property type="match status" value="1"/>
</dbReference>
<name>A0A6H0XWJ6_9PEZI</name>
<dbReference type="GO" id="GO:0045025">
    <property type="term" value="C:mitochondrial degradosome"/>
    <property type="evidence" value="ECO:0007669"/>
    <property type="project" value="TreeGrafter"/>
</dbReference>
<dbReference type="SMART" id="SM00490">
    <property type="entry name" value="HELICc"/>
    <property type="match status" value="1"/>
</dbReference>
<accession>A0A6H0XWJ6</accession>
<keyword evidence="9" id="KW-0809">Transit peptide</keyword>
<evidence type="ECO:0000313" key="15">
    <source>
        <dbReference type="Proteomes" id="UP000503462"/>
    </source>
</evidence>
<evidence type="ECO:0000256" key="1">
    <source>
        <dbReference type="ARBA" id="ARBA00001936"/>
    </source>
</evidence>
<dbReference type="CDD" id="cd17913">
    <property type="entry name" value="DEXQc_Suv3"/>
    <property type="match status" value="1"/>
</dbReference>
<evidence type="ECO:0000313" key="14">
    <source>
        <dbReference type="EMBL" id="QIW99122.1"/>
    </source>
</evidence>
<evidence type="ECO:0000259" key="13">
    <source>
        <dbReference type="PROSITE" id="PS51194"/>
    </source>
</evidence>
<dbReference type="Gene3D" id="1.20.58.1080">
    <property type="match status" value="1"/>
</dbReference>
<feature type="domain" description="Helicase C-terminal" evidence="13">
    <location>
        <begin position="391"/>
        <end position="539"/>
    </location>
</feature>
<evidence type="ECO:0000256" key="5">
    <source>
        <dbReference type="ARBA" id="ARBA00022741"/>
    </source>
</evidence>
<dbReference type="InterPro" id="IPR041082">
    <property type="entry name" value="Suv3_C_1"/>
</dbReference>
<dbReference type="InterPro" id="IPR001650">
    <property type="entry name" value="Helicase_C-like"/>
</dbReference>
<keyword evidence="5" id="KW-0547">Nucleotide-binding</keyword>
<evidence type="ECO:0000256" key="7">
    <source>
        <dbReference type="ARBA" id="ARBA00022806"/>
    </source>
</evidence>
<proteinExistence type="predicted"/>
<feature type="region of interest" description="Disordered" evidence="12">
    <location>
        <begin position="49"/>
        <end position="78"/>
    </location>
</feature>
<dbReference type="InterPro" id="IPR027417">
    <property type="entry name" value="P-loop_NTPase"/>
</dbReference>
<dbReference type="Pfam" id="PF12513">
    <property type="entry name" value="SUV3_C"/>
    <property type="match status" value="1"/>
</dbReference>
<dbReference type="FunFam" id="3.40.50.300:FF:000269">
    <property type="entry name" value="ATP-dependent RNA helicase SUPV3L1, mitochondrial"/>
    <property type="match status" value="1"/>
</dbReference>
<dbReference type="EC" id="3.6.4.13" evidence="4"/>
<dbReference type="FunFam" id="3.40.50.300:FF:000957">
    <property type="entry name" value="ATP-dependent RNA helicase SUV3L, mitochondrial"/>
    <property type="match status" value="1"/>
</dbReference>
<keyword evidence="15" id="KW-1185">Reference proteome</keyword>
<dbReference type="CDD" id="cd18805">
    <property type="entry name" value="SF2_C_suv3"/>
    <property type="match status" value="1"/>
</dbReference>
<dbReference type="PANTHER" id="PTHR12131:SF1">
    <property type="entry name" value="ATP-DEPENDENT RNA HELICASE SUPV3L1, MITOCHONDRIAL-RELATED"/>
    <property type="match status" value="1"/>
</dbReference>
<comment type="subcellular location">
    <subcellularLocation>
        <location evidence="3">Mitochondrion</location>
    </subcellularLocation>
</comment>
<keyword evidence="10" id="KW-0496">Mitochondrion</keyword>
<dbReference type="InterPro" id="IPR022192">
    <property type="entry name" value="SUV3_C"/>
</dbReference>
<reference evidence="14 15" key="1">
    <citation type="journal article" date="2016" name="Sci. Rep.">
        <title>Peltaster fructicola genome reveals evolution from an invasive phytopathogen to an ectophytic parasite.</title>
        <authorList>
            <person name="Xu C."/>
            <person name="Chen H."/>
            <person name="Gleason M.L."/>
            <person name="Xu J.R."/>
            <person name="Liu H."/>
            <person name="Zhang R."/>
            <person name="Sun G."/>
        </authorList>
    </citation>
    <scope>NUCLEOTIDE SEQUENCE [LARGE SCALE GENOMIC DNA]</scope>
    <source>
        <strain evidence="14 15">LNHT1506</strain>
    </source>
</reference>
<comment type="catalytic activity">
    <reaction evidence="11">
        <text>ATP + H2O = ADP + phosphate + H(+)</text>
        <dbReference type="Rhea" id="RHEA:13065"/>
        <dbReference type="ChEBI" id="CHEBI:15377"/>
        <dbReference type="ChEBI" id="CHEBI:15378"/>
        <dbReference type="ChEBI" id="CHEBI:30616"/>
        <dbReference type="ChEBI" id="CHEBI:43474"/>
        <dbReference type="ChEBI" id="CHEBI:456216"/>
        <dbReference type="EC" id="3.6.4.13"/>
    </reaction>
</comment>
<dbReference type="OrthoDB" id="6692397at2759"/>
<evidence type="ECO:0000256" key="11">
    <source>
        <dbReference type="ARBA" id="ARBA00047984"/>
    </source>
</evidence>
<evidence type="ECO:0000256" key="2">
    <source>
        <dbReference type="ARBA" id="ARBA00001946"/>
    </source>
</evidence>
<keyword evidence="6" id="KW-0378">Hydrolase</keyword>
<dbReference type="GO" id="GO:0000965">
    <property type="term" value="P:mitochondrial RNA 3'-end processing"/>
    <property type="evidence" value="ECO:0007669"/>
    <property type="project" value="TreeGrafter"/>
</dbReference>
<dbReference type="GO" id="GO:0016787">
    <property type="term" value="F:hydrolase activity"/>
    <property type="evidence" value="ECO:0007669"/>
    <property type="project" value="UniProtKB-KW"/>
</dbReference>
<evidence type="ECO:0000256" key="8">
    <source>
        <dbReference type="ARBA" id="ARBA00022840"/>
    </source>
</evidence>
<keyword evidence="7" id="KW-0347">Helicase</keyword>
<dbReference type="GO" id="GO:0005524">
    <property type="term" value="F:ATP binding"/>
    <property type="evidence" value="ECO:0007669"/>
    <property type="project" value="UniProtKB-KW"/>
</dbReference>
<evidence type="ECO:0000256" key="3">
    <source>
        <dbReference type="ARBA" id="ARBA00004173"/>
    </source>
</evidence>